<dbReference type="Pfam" id="PF00685">
    <property type="entry name" value="Sulfotransfer_1"/>
    <property type="match status" value="1"/>
</dbReference>
<dbReference type="STRING" id="74873.A0A084VP89"/>
<dbReference type="PANTHER" id="PTHR11783">
    <property type="entry name" value="SULFOTRANSFERASE SULT"/>
    <property type="match status" value="1"/>
</dbReference>
<dbReference type="OMA" id="MVRAKEC"/>
<dbReference type="SUPFAM" id="SSF52540">
    <property type="entry name" value="P-loop containing nucleoside triphosphate hydrolases"/>
    <property type="match status" value="1"/>
</dbReference>
<comment type="similarity">
    <text evidence="1">Belongs to the sulfotransferase 1 family.</text>
</comment>
<organism evidence="4">
    <name type="scientific">Anopheles sinensis</name>
    <name type="common">Mosquito</name>
    <dbReference type="NCBI Taxonomy" id="74873"/>
    <lineage>
        <taxon>Eukaryota</taxon>
        <taxon>Metazoa</taxon>
        <taxon>Ecdysozoa</taxon>
        <taxon>Arthropoda</taxon>
        <taxon>Hexapoda</taxon>
        <taxon>Insecta</taxon>
        <taxon>Pterygota</taxon>
        <taxon>Neoptera</taxon>
        <taxon>Endopterygota</taxon>
        <taxon>Diptera</taxon>
        <taxon>Nematocera</taxon>
        <taxon>Culicoidea</taxon>
        <taxon>Culicidae</taxon>
        <taxon>Anophelinae</taxon>
        <taxon>Anopheles</taxon>
    </lineage>
</organism>
<keyword evidence="2" id="KW-0808">Transferase</keyword>
<dbReference type="EnsemblMetazoa" id="ASIC007148-RA">
    <property type="protein sequence ID" value="ASIC007148-PA"/>
    <property type="gene ID" value="ASIC007148"/>
</dbReference>
<sequence>MSFEYIEINDPLYVENKDKNGEDDFIMVRAKECSDVPISIPDWQPVAHCFTTRLDVSLIHDTKISSFERVRQTPRPRFIKTHLPVSYLPKSYWKVKPKTVYIRRNPKSVAISYFHHSRGIFYKGTMENFLQSFMREHHFYSPYHAHVIEYHELQGCDNVLYLSYEEMKQDLRSVIGRVCAFFGKSYSDAELQQLVDHLSFESMRENSAVNYEDPNVPRIDGSRFMRKGQLASWKEELSPEMIKALDQWTVQNVPKAEHRHLFE</sequence>
<evidence type="ECO:0000313" key="6">
    <source>
        <dbReference type="Proteomes" id="UP000030765"/>
    </source>
</evidence>
<reference evidence="5" key="2">
    <citation type="submission" date="2020-05" db="UniProtKB">
        <authorList>
            <consortium name="EnsemblMetazoa"/>
        </authorList>
    </citation>
    <scope>IDENTIFICATION</scope>
</reference>
<evidence type="ECO:0000313" key="4">
    <source>
        <dbReference type="EMBL" id="KFB39783.1"/>
    </source>
</evidence>
<evidence type="ECO:0000313" key="5">
    <source>
        <dbReference type="EnsemblMetazoa" id="ASIC007148-PA"/>
    </source>
</evidence>
<name>A0A084VP89_ANOSI</name>
<dbReference type="EMBL" id="ATLV01014985">
    <property type="status" value="NOT_ANNOTATED_CDS"/>
    <property type="molecule type" value="Genomic_DNA"/>
</dbReference>
<keyword evidence="6" id="KW-1185">Reference proteome</keyword>
<reference evidence="4 6" key="1">
    <citation type="journal article" date="2014" name="BMC Genomics">
        <title>Genome sequence of Anopheles sinensis provides insight into genetics basis of mosquito competence for malaria parasites.</title>
        <authorList>
            <person name="Zhou D."/>
            <person name="Zhang D."/>
            <person name="Ding G."/>
            <person name="Shi L."/>
            <person name="Hou Q."/>
            <person name="Ye Y."/>
            <person name="Xu Y."/>
            <person name="Zhou H."/>
            <person name="Xiong C."/>
            <person name="Li S."/>
            <person name="Yu J."/>
            <person name="Hong S."/>
            <person name="Yu X."/>
            <person name="Zou P."/>
            <person name="Chen C."/>
            <person name="Chang X."/>
            <person name="Wang W."/>
            <person name="Lv Y."/>
            <person name="Sun Y."/>
            <person name="Ma L."/>
            <person name="Shen B."/>
            <person name="Zhu C."/>
        </authorList>
    </citation>
    <scope>NUCLEOTIDE SEQUENCE [LARGE SCALE GENOMIC DNA]</scope>
</reference>
<evidence type="ECO:0000259" key="3">
    <source>
        <dbReference type="Pfam" id="PF00685"/>
    </source>
</evidence>
<evidence type="ECO:0000256" key="2">
    <source>
        <dbReference type="ARBA" id="ARBA00022679"/>
    </source>
</evidence>
<dbReference type="EMBL" id="KE524999">
    <property type="protein sequence ID" value="KFB39783.1"/>
    <property type="molecule type" value="Genomic_DNA"/>
</dbReference>
<dbReference type="InterPro" id="IPR000863">
    <property type="entry name" value="Sulfotransferase_dom"/>
</dbReference>
<feature type="domain" description="Sulfotransferase" evidence="3">
    <location>
        <begin position="64"/>
        <end position="253"/>
    </location>
</feature>
<dbReference type="AlphaFoldDB" id="A0A084VP89"/>
<dbReference type="Proteomes" id="UP000030765">
    <property type="component" value="Unassembled WGS sequence"/>
</dbReference>
<gene>
    <name evidence="4" type="ORF">ZHAS_00007148</name>
</gene>
<dbReference type="Gene3D" id="3.40.50.300">
    <property type="entry name" value="P-loop containing nucleotide triphosphate hydrolases"/>
    <property type="match status" value="1"/>
</dbReference>
<dbReference type="GO" id="GO:0008146">
    <property type="term" value="F:sulfotransferase activity"/>
    <property type="evidence" value="ECO:0007669"/>
    <property type="project" value="InterPro"/>
</dbReference>
<proteinExistence type="inferred from homology"/>
<protein>
    <submittedName>
        <fullName evidence="4">AGAP012672-PA-like protein</fullName>
    </submittedName>
</protein>
<dbReference type="InterPro" id="IPR027417">
    <property type="entry name" value="P-loop_NTPase"/>
</dbReference>
<accession>A0A084VP89</accession>
<dbReference type="VEuPathDB" id="VectorBase:ASIC007148"/>
<evidence type="ECO:0000256" key="1">
    <source>
        <dbReference type="ARBA" id="ARBA00005771"/>
    </source>
</evidence>
<dbReference type="VEuPathDB" id="VectorBase:ASIS023599"/>
<dbReference type="OrthoDB" id="205623at2759"/>